<dbReference type="InterPro" id="IPR005968">
    <property type="entry name" value="Thiamine_ABC_ThiQ"/>
</dbReference>
<dbReference type="InterPro" id="IPR050093">
    <property type="entry name" value="ABC_SmlMolc_Importer"/>
</dbReference>
<feature type="domain" description="ABC transporter" evidence="8">
    <location>
        <begin position="1"/>
        <end position="231"/>
    </location>
</feature>
<dbReference type="GO" id="GO:0071934">
    <property type="term" value="P:thiamine transmembrane transport"/>
    <property type="evidence" value="ECO:0007669"/>
    <property type="project" value="InterPro"/>
</dbReference>
<dbReference type="OrthoDB" id="9802264at2"/>
<keyword evidence="7" id="KW-0472">Membrane</keyword>
<evidence type="ECO:0000313" key="9">
    <source>
        <dbReference type="EMBL" id="TCO81198.1"/>
    </source>
</evidence>
<dbReference type="RefSeq" id="WP_132541791.1">
    <property type="nucleotide sequence ID" value="NZ_SLWY01000009.1"/>
</dbReference>
<reference evidence="9 10" key="1">
    <citation type="submission" date="2019-03" db="EMBL/GenBank/DDBJ databases">
        <title>Genomic Encyclopedia of Type Strains, Phase IV (KMG-IV): sequencing the most valuable type-strain genomes for metagenomic binning, comparative biology and taxonomic classification.</title>
        <authorList>
            <person name="Goeker M."/>
        </authorList>
    </citation>
    <scope>NUCLEOTIDE SEQUENCE [LARGE SCALE GENOMIC DNA]</scope>
    <source>
        <strain evidence="9 10">DSM 25287</strain>
    </source>
</reference>
<dbReference type="SMART" id="SM00382">
    <property type="entry name" value="AAA"/>
    <property type="match status" value="1"/>
</dbReference>
<dbReference type="NCBIfam" id="TIGR01277">
    <property type="entry name" value="thiQ"/>
    <property type="match status" value="1"/>
</dbReference>
<evidence type="ECO:0000256" key="2">
    <source>
        <dbReference type="ARBA" id="ARBA00022475"/>
    </source>
</evidence>
<dbReference type="GO" id="GO:0005524">
    <property type="term" value="F:ATP binding"/>
    <property type="evidence" value="ECO:0007669"/>
    <property type="project" value="UniProtKB-KW"/>
</dbReference>
<evidence type="ECO:0000256" key="1">
    <source>
        <dbReference type="ARBA" id="ARBA00022448"/>
    </source>
</evidence>
<keyword evidence="1" id="KW-0813">Transport</keyword>
<organism evidence="9 10">
    <name type="scientific">Plasticicumulans lactativorans</name>
    <dbReference type="NCBI Taxonomy" id="1133106"/>
    <lineage>
        <taxon>Bacteria</taxon>
        <taxon>Pseudomonadati</taxon>
        <taxon>Pseudomonadota</taxon>
        <taxon>Gammaproteobacteria</taxon>
        <taxon>Candidatus Competibacteraceae</taxon>
        <taxon>Plasticicumulans</taxon>
    </lineage>
</organism>
<dbReference type="EMBL" id="SLWY01000009">
    <property type="protein sequence ID" value="TCO81198.1"/>
    <property type="molecule type" value="Genomic_DNA"/>
</dbReference>
<dbReference type="Gene3D" id="3.40.50.300">
    <property type="entry name" value="P-loop containing nucleotide triphosphate hydrolases"/>
    <property type="match status" value="1"/>
</dbReference>
<name>A0A4R2LP03_9GAMM</name>
<comment type="caution">
    <text evidence="9">The sequence shown here is derived from an EMBL/GenBank/DDBJ whole genome shotgun (WGS) entry which is preliminary data.</text>
</comment>
<keyword evidence="6" id="KW-1278">Translocase</keyword>
<dbReference type="InterPro" id="IPR027417">
    <property type="entry name" value="P-loop_NTPase"/>
</dbReference>
<keyword evidence="10" id="KW-1185">Reference proteome</keyword>
<keyword evidence="3" id="KW-0997">Cell inner membrane</keyword>
<dbReference type="Pfam" id="PF00005">
    <property type="entry name" value="ABC_tran"/>
    <property type="match status" value="1"/>
</dbReference>
<dbReference type="PROSITE" id="PS00211">
    <property type="entry name" value="ABC_TRANSPORTER_1"/>
    <property type="match status" value="1"/>
</dbReference>
<dbReference type="InterPro" id="IPR003593">
    <property type="entry name" value="AAA+_ATPase"/>
</dbReference>
<dbReference type="SUPFAM" id="SSF52540">
    <property type="entry name" value="P-loop containing nucleoside triphosphate hydrolases"/>
    <property type="match status" value="1"/>
</dbReference>
<dbReference type="PANTHER" id="PTHR42781:SF1">
    <property type="entry name" value="THIAMINE IMPORT ATP-BINDING PROTEIN THIQ"/>
    <property type="match status" value="1"/>
</dbReference>
<proteinExistence type="predicted"/>
<evidence type="ECO:0000256" key="6">
    <source>
        <dbReference type="ARBA" id="ARBA00022967"/>
    </source>
</evidence>
<evidence type="ECO:0000313" key="10">
    <source>
        <dbReference type="Proteomes" id="UP000295765"/>
    </source>
</evidence>
<accession>A0A4R2LP03</accession>
<evidence type="ECO:0000256" key="3">
    <source>
        <dbReference type="ARBA" id="ARBA00022519"/>
    </source>
</evidence>
<dbReference type="Proteomes" id="UP000295765">
    <property type="component" value="Unassembled WGS sequence"/>
</dbReference>
<dbReference type="PROSITE" id="PS50893">
    <property type="entry name" value="ABC_TRANSPORTER_2"/>
    <property type="match status" value="1"/>
</dbReference>
<sequence>MRVELEALRFRYAALEMCFDLSVATGECLALLGPSGAGKSTLLGLIAGFERALSGCVRFDGVDVTQVPPALRPVSTVFQEHNLFPHLSVADNVGLGLHPGLRLDRAQHAEVAAALARVGLDGLGARLPAQLSGGQRSRVALARVLVRRRPLLLLDEAFAALGPALRNEMLDLVDALRRDRGLTVLMVSHHPDDALRIAARTAFVHAGHVLQVGATAAVLGAAACPPLRAYLGTVEGTATG</sequence>
<evidence type="ECO:0000256" key="4">
    <source>
        <dbReference type="ARBA" id="ARBA00022741"/>
    </source>
</evidence>
<dbReference type="GO" id="GO:0016020">
    <property type="term" value="C:membrane"/>
    <property type="evidence" value="ECO:0007669"/>
    <property type="project" value="InterPro"/>
</dbReference>
<evidence type="ECO:0000256" key="5">
    <source>
        <dbReference type="ARBA" id="ARBA00022840"/>
    </source>
</evidence>
<dbReference type="GO" id="GO:0016887">
    <property type="term" value="F:ATP hydrolysis activity"/>
    <property type="evidence" value="ECO:0007669"/>
    <property type="project" value="InterPro"/>
</dbReference>
<keyword evidence="4" id="KW-0547">Nucleotide-binding</keyword>
<protein>
    <submittedName>
        <fullName evidence="9">Thiamine transport system ATP-binding protein</fullName>
    </submittedName>
</protein>
<dbReference type="PANTHER" id="PTHR42781">
    <property type="entry name" value="SPERMIDINE/PUTRESCINE IMPORT ATP-BINDING PROTEIN POTA"/>
    <property type="match status" value="1"/>
</dbReference>
<dbReference type="AlphaFoldDB" id="A0A4R2LP03"/>
<keyword evidence="5 9" id="KW-0067">ATP-binding</keyword>
<evidence type="ECO:0000259" key="8">
    <source>
        <dbReference type="PROSITE" id="PS50893"/>
    </source>
</evidence>
<dbReference type="InterPro" id="IPR017871">
    <property type="entry name" value="ABC_transporter-like_CS"/>
</dbReference>
<dbReference type="InterPro" id="IPR003439">
    <property type="entry name" value="ABC_transporter-like_ATP-bd"/>
</dbReference>
<evidence type="ECO:0000256" key="7">
    <source>
        <dbReference type="ARBA" id="ARBA00023136"/>
    </source>
</evidence>
<dbReference type="GO" id="GO:0042626">
    <property type="term" value="F:ATPase-coupled transmembrane transporter activity"/>
    <property type="evidence" value="ECO:0007669"/>
    <property type="project" value="InterPro"/>
</dbReference>
<keyword evidence="2" id="KW-1003">Cell membrane</keyword>
<gene>
    <name evidence="9" type="ORF">EV699_10939</name>
</gene>